<proteinExistence type="predicted"/>
<dbReference type="GO" id="GO:0043248">
    <property type="term" value="P:proteasome assembly"/>
    <property type="evidence" value="ECO:0007669"/>
    <property type="project" value="InterPro"/>
</dbReference>
<dbReference type="PANTHER" id="PTHR31051">
    <property type="entry name" value="PROTEASOME ASSEMBLY CHAPERONE 3"/>
    <property type="match status" value="1"/>
</dbReference>
<dbReference type="InParanoid" id="A0A482XFG2"/>
<reference evidence="1 2" key="1">
    <citation type="journal article" date="2017" name="Gigascience">
        <title>Genome sequence of the small brown planthopper, Laodelphax striatellus.</title>
        <authorList>
            <person name="Zhu J."/>
            <person name="Jiang F."/>
            <person name="Wang X."/>
            <person name="Yang P."/>
            <person name="Bao Y."/>
            <person name="Zhao W."/>
            <person name="Wang W."/>
            <person name="Lu H."/>
            <person name="Wang Q."/>
            <person name="Cui N."/>
            <person name="Li J."/>
            <person name="Chen X."/>
            <person name="Luo L."/>
            <person name="Yu J."/>
            <person name="Kang L."/>
            <person name="Cui F."/>
        </authorList>
    </citation>
    <scope>NUCLEOTIDE SEQUENCE [LARGE SCALE GENOMIC DNA]</scope>
    <source>
        <strain evidence="1">Lst14</strain>
    </source>
</reference>
<dbReference type="PANTHER" id="PTHR31051:SF1">
    <property type="entry name" value="PROTEASOME ASSEMBLY CHAPERONE 3"/>
    <property type="match status" value="1"/>
</dbReference>
<accession>A0A482XFG2</accession>
<dbReference type="InterPro" id="IPR053720">
    <property type="entry name" value="Psm_Assembly_Chaperone"/>
</dbReference>
<dbReference type="OrthoDB" id="5839at2759"/>
<evidence type="ECO:0000313" key="1">
    <source>
        <dbReference type="EMBL" id="RZF44775.1"/>
    </source>
</evidence>
<evidence type="ECO:0000313" key="2">
    <source>
        <dbReference type="Proteomes" id="UP000291343"/>
    </source>
</evidence>
<organism evidence="1 2">
    <name type="scientific">Laodelphax striatellus</name>
    <name type="common">Small brown planthopper</name>
    <name type="synonym">Delphax striatella</name>
    <dbReference type="NCBI Taxonomy" id="195883"/>
    <lineage>
        <taxon>Eukaryota</taxon>
        <taxon>Metazoa</taxon>
        <taxon>Ecdysozoa</taxon>
        <taxon>Arthropoda</taxon>
        <taxon>Hexapoda</taxon>
        <taxon>Insecta</taxon>
        <taxon>Pterygota</taxon>
        <taxon>Neoptera</taxon>
        <taxon>Paraneoptera</taxon>
        <taxon>Hemiptera</taxon>
        <taxon>Auchenorrhyncha</taxon>
        <taxon>Fulgoroidea</taxon>
        <taxon>Delphacidae</taxon>
        <taxon>Criomorphinae</taxon>
        <taxon>Laodelphax</taxon>
    </lineage>
</organism>
<comment type="caution">
    <text evidence="1">The sequence shown here is derived from an EMBL/GenBank/DDBJ whole genome shotgun (WGS) entry which is preliminary data.</text>
</comment>
<dbReference type="SMR" id="A0A482XFG2"/>
<keyword evidence="2" id="KW-1185">Reference proteome</keyword>
<sequence>MSLSNFAVSIDGVLTDFVIGDYSDNLFIAITQFQKLGCIVSVRKDVMNDYSSAQEEVYDVCTLLGSSDESTELAARYLAEQLNIPKSVIFSINLKDKSLRTLKAIRKVLLPRKSW</sequence>
<dbReference type="Proteomes" id="UP000291343">
    <property type="component" value="Unassembled WGS sequence"/>
</dbReference>
<name>A0A482XFG2_LAOST</name>
<protein>
    <submittedName>
        <fullName evidence="1">Uncharacterized protein</fullName>
    </submittedName>
</protein>
<dbReference type="Pfam" id="PF10178">
    <property type="entry name" value="PAC3"/>
    <property type="match status" value="1"/>
</dbReference>
<dbReference type="STRING" id="195883.A0A482XFG2"/>
<dbReference type="EMBL" id="QKKF02010319">
    <property type="protein sequence ID" value="RZF44775.1"/>
    <property type="molecule type" value="Genomic_DNA"/>
</dbReference>
<dbReference type="InterPro" id="IPR018788">
    <property type="entry name" value="Proteasome_assmbl_chp_3"/>
</dbReference>
<dbReference type="Gene3D" id="3.30.230.90">
    <property type="match status" value="1"/>
</dbReference>
<dbReference type="AlphaFoldDB" id="A0A482XFG2"/>
<gene>
    <name evidence="1" type="ORF">LSTR_LSTR000727</name>
</gene>